<dbReference type="PANTHER" id="PTHR34072:SF57">
    <property type="entry name" value="RNA-DIRECTED DNA POLYMERASE"/>
    <property type="match status" value="1"/>
</dbReference>
<dbReference type="InterPro" id="IPR041373">
    <property type="entry name" value="RT_RNaseH"/>
</dbReference>
<keyword evidence="6" id="KW-0695">RNA-directed DNA polymerase</keyword>
<evidence type="ECO:0000256" key="1">
    <source>
        <dbReference type="ARBA" id="ARBA00022679"/>
    </source>
</evidence>
<dbReference type="GO" id="GO:0004519">
    <property type="term" value="F:endonuclease activity"/>
    <property type="evidence" value="ECO:0007669"/>
    <property type="project" value="UniProtKB-KW"/>
</dbReference>
<dbReference type="Proteomes" id="UP000257109">
    <property type="component" value="Unassembled WGS sequence"/>
</dbReference>
<dbReference type="Pfam" id="PF17917">
    <property type="entry name" value="RT_RNaseH"/>
    <property type="match status" value="1"/>
</dbReference>
<keyword evidence="9" id="KW-1185">Reference proteome</keyword>
<feature type="non-terminal residue" evidence="8">
    <location>
        <position position="272"/>
    </location>
</feature>
<feature type="non-terminal residue" evidence="8">
    <location>
        <position position="1"/>
    </location>
</feature>
<evidence type="ECO:0000256" key="6">
    <source>
        <dbReference type="ARBA" id="ARBA00022918"/>
    </source>
</evidence>
<gene>
    <name evidence="8" type="ORF">CR513_22642</name>
</gene>
<dbReference type="PANTHER" id="PTHR34072">
    <property type="entry name" value="ENZYMATIC POLYPROTEIN-RELATED"/>
    <property type="match status" value="1"/>
</dbReference>
<evidence type="ECO:0000256" key="5">
    <source>
        <dbReference type="ARBA" id="ARBA00022801"/>
    </source>
</evidence>
<dbReference type="EMBL" id="QJKJ01004253">
    <property type="protein sequence ID" value="RDX94916.1"/>
    <property type="molecule type" value="Genomic_DNA"/>
</dbReference>
<feature type="domain" description="Reverse transcriptase RNase H-like" evidence="7">
    <location>
        <begin position="2"/>
        <end position="53"/>
    </location>
</feature>
<evidence type="ECO:0000313" key="9">
    <source>
        <dbReference type="Proteomes" id="UP000257109"/>
    </source>
</evidence>
<dbReference type="GO" id="GO:0003964">
    <property type="term" value="F:RNA-directed DNA polymerase activity"/>
    <property type="evidence" value="ECO:0007669"/>
    <property type="project" value="UniProtKB-KW"/>
</dbReference>
<evidence type="ECO:0000256" key="3">
    <source>
        <dbReference type="ARBA" id="ARBA00022722"/>
    </source>
</evidence>
<name>A0A371GWS3_MUCPR</name>
<evidence type="ECO:0000256" key="4">
    <source>
        <dbReference type="ARBA" id="ARBA00022759"/>
    </source>
</evidence>
<dbReference type="InterPro" id="IPR043502">
    <property type="entry name" value="DNA/RNA_pol_sf"/>
</dbReference>
<evidence type="ECO:0000259" key="7">
    <source>
        <dbReference type="Pfam" id="PF17917"/>
    </source>
</evidence>
<organism evidence="8 9">
    <name type="scientific">Mucuna pruriens</name>
    <name type="common">Velvet bean</name>
    <name type="synonym">Dolichos pruriens</name>
    <dbReference type="NCBI Taxonomy" id="157652"/>
    <lineage>
        <taxon>Eukaryota</taxon>
        <taxon>Viridiplantae</taxon>
        <taxon>Streptophyta</taxon>
        <taxon>Embryophyta</taxon>
        <taxon>Tracheophyta</taxon>
        <taxon>Spermatophyta</taxon>
        <taxon>Magnoliopsida</taxon>
        <taxon>eudicotyledons</taxon>
        <taxon>Gunneridae</taxon>
        <taxon>Pentapetalae</taxon>
        <taxon>rosids</taxon>
        <taxon>fabids</taxon>
        <taxon>Fabales</taxon>
        <taxon>Fabaceae</taxon>
        <taxon>Papilionoideae</taxon>
        <taxon>50 kb inversion clade</taxon>
        <taxon>NPAAA clade</taxon>
        <taxon>indigoferoid/millettioid clade</taxon>
        <taxon>Phaseoleae</taxon>
        <taxon>Mucuna</taxon>
    </lineage>
</organism>
<keyword evidence="3" id="KW-0540">Nuclease</keyword>
<accession>A0A371GWS3</accession>
<reference evidence="8" key="1">
    <citation type="submission" date="2018-05" db="EMBL/GenBank/DDBJ databases">
        <title>Draft genome of Mucuna pruriens seed.</title>
        <authorList>
            <person name="Nnadi N.E."/>
            <person name="Vos R."/>
            <person name="Hasami M.H."/>
            <person name="Devisetty U.K."/>
            <person name="Aguiy J.C."/>
        </authorList>
    </citation>
    <scope>NUCLEOTIDE SEQUENCE [LARGE SCALE GENOMIC DNA]</scope>
    <source>
        <strain evidence="8">JCA_2017</strain>
    </source>
</reference>
<dbReference type="GO" id="GO:0016787">
    <property type="term" value="F:hydrolase activity"/>
    <property type="evidence" value="ECO:0007669"/>
    <property type="project" value="UniProtKB-KW"/>
</dbReference>
<protein>
    <recommendedName>
        <fullName evidence="7">Reverse transcriptase RNase H-like domain-containing protein</fullName>
    </recommendedName>
</protein>
<dbReference type="OrthoDB" id="1662186at2759"/>
<keyword evidence="4" id="KW-0255">Endonuclease</keyword>
<keyword evidence="2" id="KW-0548">Nucleotidyltransferase</keyword>
<evidence type="ECO:0000256" key="2">
    <source>
        <dbReference type="ARBA" id="ARBA00022695"/>
    </source>
</evidence>
<dbReference type="SUPFAM" id="SSF56672">
    <property type="entry name" value="DNA/RNA polymerases"/>
    <property type="match status" value="1"/>
</dbReference>
<proteinExistence type="predicted"/>
<evidence type="ECO:0000313" key="8">
    <source>
        <dbReference type="EMBL" id="RDX94916.1"/>
    </source>
</evidence>
<dbReference type="AlphaFoldDB" id="A0A371GWS3"/>
<sequence>MNYTTTEKELLAIVFALDKFRSYMLSSKVIVFFDYVALKFLLKKLDTKPRLIRQERCRDKKGAETLVIDHLSQIEREINPMPIRDDFPDEQLLQIDKSRPWYADICNFLVTSIFPPGASRTDRKKLESEAKYYVWDDPYLWRFCNNQIIRSRSSTSTIQQPKAAITDQLGLLGRYLNASSISPQFSEMLTNSSRPANDSSTRGVLISWDYSQSPIETLIFSLLLTTSRDRWKLRPPGQTMRKLLFGVSKVLISDQESHFCNKTMLTLLEKYG</sequence>
<keyword evidence="5" id="KW-0378">Hydrolase</keyword>
<keyword evidence="1" id="KW-0808">Transferase</keyword>
<comment type="caution">
    <text evidence="8">The sequence shown here is derived from an EMBL/GenBank/DDBJ whole genome shotgun (WGS) entry which is preliminary data.</text>
</comment>